<proteinExistence type="predicted"/>
<evidence type="ECO:0000313" key="1">
    <source>
        <dbReference type="EMBL" id="RDX44319.1"/>
    </source>
</evidence>
<gene>
    <name evidence="1" type="ORF">OH76DRAFT_1102197</name>
</gene>
<organism evidence="1 2">
    <name type="scientific">Lentinus brumalis</name>
    <dbReference type="NCBI Taxonomy" id="2498619"/>
    <lineage>
        <taxon>Eukaryota</taxon>
        <taxon>Fungi</taxon>
        <taxon>Dikarya</taxon>
        <taxon>Basidiomycota</taxon>
        <taxon>Agaricomycotina</taxon>
        <taxon>Agaricomycetes</taxon>
        <taxon>Polyporales</taxon>
        <taxon>Polyporaceae</taxon>
        <taxon>Lentinus</taxon>
    </lineage>
</organism>
<accession>A0A371CVL2</accession>
<sequence>MGGVRQRRRRASLRILSRTIRRLPPAVGRGQVIAVDLLRMEPNPDVKTIRTDFLSLSAEKYIDALLRSKHGPDRKAELSYCSTWLQTSRATTLRTWRPASLYIVSGMRPRPQLQRHRLVGHPKTDEYEQTVRLRGREVYAKRPWLCSPDPPSASSSSPIAMTTLATEARARSGCRSRMPSMSKNWQKSMLHGLYVLLSALKSLKSRALHHDHRGTGHELEGVDEG</sequence>
<dbReference type="OrthoDB" id="20105at2759"/>
<evidence type="ECO:0000313" key="2">
    <source>
        <dbReference type="Proteomes" id="UP000256964"/>
    </source>
</evidence>
<keyword evidence="2" id="KW-1185">Reference proteome</keyword>
<dbReference type="AlphaFoldDB" id="A0A371CVL2"/>
<dbReference type="Proteomes" id="UP000256964">
    <property type="component" value="Unassembled WGS sequence"/>
</dbReference>
<dbReference type="EMBL" id="KZ857451">
    <property type="protein sequence ID" value="RDX44319.1"/>
    <property type="molecule type" value="Genomic_DNA"/>
</dbReference>
<name>A0A371CVL2_9APHY</name>
<protein>
    <submittedName>
        <fullName evidence="1">Uncharacterized protein</fullName>
    </submittedName>
</protein>
<reference evidence="1 2" key="1">
    <citation type="journal article" date="2018" name="Biotechnol. Biofuels">
        <title>Integrative visual omics of the white-rot fungus Polyporus brumalis exposes the biotechnological potential of its oxidative enzymes for delignifying raw plant biomass.</title>
        <authorList>
            <person name="Miyauchi S."/>
            <person name="Rancon A."/>
            <person name="Drula E."/>
            <person name="Hage H."/>
            <person name="Chaduli D."/>
            <person name="Favel A."/>
            <person name="Grisel S."/>
            <person name="Henrissat B."/>
            <person name="Herpoel-Gimbert I."/>
            <person name="Ruiz-Duenas F.J."/>
            <person name="Chevret D."/>
            <person name="Hainaut M."/>
            <person name="Lin J."/>
            <person name="Wang M."/>
            <person name="Pangilinan J."/>
            <person name="Lipzen A."/>
            <person name="Lesage-Meessen L."/>
            <person name="Navarro D."/>
            <person name="Riley R."/>
            <person name="Grigoriev I.V."/>
            <person name="Zhou S."/>
            <person name="Raouche S."/>
            <person name="Rosso M.N."/>
        </authorList>
    </citation>
    <scope>NUCLEOTIDE SEQUENCE [LARGE SCALE GENOMIC DNA]</scope>
    <source>
        <strain evidence="1 2">BRFM 1820</strain>
    </source>
</reference>